<dbReference type="AlphaFoldDB" id="A0A484BM25"/>
<feature type="signal peptide" evidence="1">
    <location>
        <begin position="1"/>
        <end position="26"/>
    </location>
</feature>
<comment type="caution">
    <text evidence="3">The sequence shown here is derived from an EMBL/GenBank/DDBJ whole genome shotgun (WGS) entry which is preliminary data.</text>
</comment>
<dbReference type="EMBL" id="LSRL02000021">
    <property type="protein sequence ID" value="TDG49724.1"/>
    <property type="molecule type" value="Genomic_DNA"/>
</dbReference>
<dbReference type="GO" id="GO:0008475">
    <property type="term" value="F:procollagen-lysine 5-dioxygenase activity"/>
    <property type="evidence" value="ECO:0007669"/>
    <property type="project" value="TreeGrafter"/>
</dbReference>
<keyword evidence="4" id="KW-1185">Reference proteome</keyword>
<evidence type="ECO:0000259" key="2">
    <source>
        <dbReference type="Pfam" id="PF25342"/>
    </source>
</evidence>
<feature type="domain" description="PLOD1-3-like GT" evidence="2">
    <location>
        <begin position="50"/>
        <end position="288"/>
    </location>
</feature>
<keyword evidence="1" id="KW-0732">Signal</keyword>
<organism evidence="3 4">
    <name type="scientific">Drosophila navojoa</name>
    <name type="common">Fruit fly</name>
    <dbReference type="NCBI Taxonomy" id="7232"/>
    <lineage>
        <taxon>Eukaryota</taxon>
        <taxon>Metazoa</taxon>
        <taxon>Ecdysozoa</taxon>
        <taxon>Arthropoda</taxon>
        <taxon>Hexapoda</taxon>
        <taxon>Insecta</taxon>
        <taxon>Pterygota</taxon>
        <taxon>Neoptera</taxon>
        <taxon>Endopterygota</taxon>
        <taxon>Diptera</taxon>
        <taxon>Brachycera</taxon>
        <taxon>Muscomorpha</taxon>
        <taxon>Ephydroidea</taxon>
        <taxon>Drosophilidae</taxon>
        <taxon>Drosophila</taxon>
    </lineage>
</organism>
<dbReference type="GO" id="GO:0005783">
    <property type="term" value="C:endoplasmic reticulum"/>
    <property type="evidence" value="ECO:0007669"/>
    <property type="project" value="TreeGrafter"/>
</dbReference>
<evidence type="ECO:0000256" key="1">
    <source>
        <dbReference type="SAM" id="SignalP"/>
    </source>
</evidence>
<dbReference type="PANTHER" id="PTHR10730">
    <property type="entry name" value="PROCOLLAGEN-LYSINE,2-OXOGLUTARATE 5-DIOXYGENASE/GLYCOSYLTRANSFERASE 25 FAMILY MEMBER"/>
    <property type="match status" value="1"/>
</dbReference>
<dbReference type="STRING" id="7232.A0A484BM25"/>
<feature type="chain" id="PRO_5019784525" description="PLOD1-3-like GT domain-containing protein" evidence="1">
    <location>
        <begin position="27"/>
        <end position="463"/>
    </location>
</feature>
<reference evidence="3 4" key="1">
    <citation type="journal article" date="2019" name="J. Hered.">
        <title>An Improved Genome Assembly for Drosophila navojoa, the Basal Species in the mojavensis Cluster.</title>
        <authorList>
            <person name="Vanderlinde T."/>
            <person name="Dupim E.G."/>
            <person name="Nazario-Yepiz N.O."/>
            <person name="Carvalho A.B."/>
        </authorList>
    </citation>
    <scope>NUCLEOTIDE SEQUENCE [LARGE SCALE GENOMIC DNA]</scope>
    <source>
        <strain evidence="3">Navoj_Jal97</strain>
        <tissue evidence="3">Whole organism</tissue>
    </source>
</reference>
<name>A0A484BM25_DRONA</name>
<protein>
    <recommendedName>
        <fullName evidence="2">PLOD1-3-like GT domain-containing protein</fullName>
    </recommendedName>
</protein>
<dbReference type="Proteomes" id="UP000295192">
    <property type="component" value="Unassembled WGS sequence"/>
</dbReference>
<dbReference type="PANTHER" id="PTHR10730:SF45">
    <property type="entry name" value="PROCOLLAGEN-LYSINE,2-OXOGLUTARATE 5-DIOXYGENASE"/>
    <property type="match status" value="1"/>
</dbReference>
<dbReference type="InterPro" id="IPR050757">
    <property type="entry name" value="Collagen_mod_GT25"/>
</dbReference>
<dbReference type="OrthoDB" id="69177at2759"/>
<accession>A0A484BM25</accession>
<gene>
    <name evidence="3" type="ORF">AWZ03_003962</name>
</gene>
<dbReference type="Pfam" id="PF25342">
    <property type="entry name" value="GT_PLOD"/>
    <property type="match status" value="1"/>
</dbReference>
<dbReference type="InterPro" id="IPR057589">
    <property type="entry name" value="GT_PLOD"/>
</dbReference>
<dbReference type="OMA" id="EYHENEV"/>
<evidence type="ECO:0000313" key="4">
    <source>
        <dbReference type="Proteomes" id="UP000295192"/>
    </source>
</evidence>
<evidence type="ECO:0000313" key="3">
    <source>
        <dbReference type="EMBL" id="TDG49724.1"/>
    </source>
</evidence>
<sequence length="463" mass="51862">MEKHINCALLFLASLLLFLQGASVSAANAADVVAPAEVVAAAPAQPNLNDKIKVFTVATEPTDGYRRYIRSAQVYDIEVQTLGLGEEWQGGDMKGLGGGYKINLLRKAVQELKDAEDTIILFTDSYDVVFTAPLTEILEKFKESGAKVLFSAEKYCWPDKSLADSYPAVGPKESRYLNSGAFIGYAPQVVELLKEEIEDTGDDQLYYTKIFLDEAKRAKLNIKLDTQSRLFQSLNGAQNDVKLEVDLDSNQGVLQNIDFLTTPAIIHGNGPSKINLNAYSNYLAKTFSGVCTFCQEYPLELNEQELPIITLAVIVNQPVPFLDMFLAGIEKLNYPKKSMHLFMYSNAELHDELVQSYVKNQGKSYASVKYILSTDGLTESQGRQLALDKAKQKNSDYIFYVDGDAHIEDSEVLRELLRMNKQFVAPVFSKYHELWSNFWGALSETGYYARSHDYVDIVKRSLM</sequence>
<proteinExistence type="predicted"/>